<dbReference type="EMBL" id="JACHZF010000008">
    <property type="protein sequence ID" value="MBB3330412.1"/>
    <property type="molecule type" value="Genomic_DNA"/>
</dbReference>
<reference evidence="2 3" key="1">
    <citation type="submission" date="2020-08" db="EMBL/GenBank/DDBJ databases">
        <title>Genomic Encyclopedia of Archaeal and Bacterial Type Strains, Phase II (KMG-II): from individual species to whole genera.</title>
        <authorList>
            <person name="Goeker M."/>
        </authorList>
    </citation>
    <scope>NUCLEOTIDE SEQUENCE [LARGE SCALE GENOMIC DNA]</scope>
    <source>
        <strain evidence="2 3">5AG</strain>
    </source>
</reference>
<accession>A0A7W5PAA9</accession>
<organism evidence="2 3">
    <name type="scientific">Halomonas campaniensis</name>
    <dbReference type="NCBI Taxonomy" id="213554"/>
    <lineage>
        <taxon>Bacteria</taxon>
        <taxon>Pseudomonadati</taxon>
        <taxon>Pseudomonadota</taxon>
        <taxon>Gammaproteobacteria</taxon>
        <taxon>Oceanospirillales</taxon>
        <taxon>Halomonadaceae</taxon>
        <taxon>Halomonas</taxon>
    </lineage>
</organism>
<keyword evidence="3" id="KW-1185">Reference proteome</keyword>
<evidence type="ECO:0000256" key="1">
    <source>
        <dbReference type="SAM" id="MobiDB-lite"/>
    </source>
</evidence>
<evidence type="ECO:0000313" key="2">
    <source>
        <dbReference type="EMBL" id="MBB3330412.1"/>
    </source>
</evidence>
<evidence type="ECO:0000313" key="3">
    <source>
        <dbReference type="Proteomes" id="UP000553442"/>
    </source>
</evidence>
<proteinExistence type="predicted"/>
<dbReference type="AlphaFoldDB" id="A0A7W5PAA9"/>
<dbReference type="Proteomes" id="UP000553442">
    <property type="component" value="Unassembled WGS sequence"/>
</dbReference>
<protein>
    <submittedName>
        <fullName evidence="2">Uncharacterized protein</fullName>
    </submittedName>
</protein>
<gene>
    <name evidence="2" type="ORF">BDK63_001278</name>
</gene>
<comment type="caution">
    <text evidence="2">The sequence shown here is derived from an EMBL/GenBank/DDBJ whole genome shotgun (WGS) entry which is preliminary data.</text>
</comment>
<feature type="region of interest" description="Disordered" evidence="1">
    <location>
        <begin position="1"/>
        <end position="21"/>
    </location>
</feature>
<dbReference type="RefSeq" id="WP_183330535.1">
    <property type="nucleotide sequence ID" value="NZ_JACHZF010000008.1"/>
</dbReference>
<sequence length="224" mass="24890">MSEWKASDGTPLEFNPHDPEEVRRWHLRNLDRFEDEIAQGGEVSGREGLHLMADLQREWAADLRSRVEKEWSRASGGDRIAPEAAALINGFMAQQNTLAEAIHQQATAATDMEEVGAPTAIDGLRSKRKSTASGSKGGKAPKRKEWAEMAANSLAKEAEGLTKDKAWDKLPTSYSAWEFETDAAAFCVYRDGDTLCAEDLENGQRLGEIKKSAFLKRYYRKAGQ</sequence>
<feature type="region of interest" description="Disordered" evidence="1">
    <location>
        <begin position="118"/>
        <end position="144"/>
    </location>
</feature>
<name>A0A7W5PAA9_9GAMM</name>